<evidence type="ECO:0000313" key="4">
    <source>
        <dbReference type="Proteomes" id="UP000317267"/>
    </source>
</evidence>
<dbReference type="Proteomes" id="UP000317267">
    <property type="component" value="Unassembled WGS sequence"/>
</dbReference>
<proteinExistence type="predicted"/>
<reference evidence="2 4" key="2">
    <citation type="submission" date="2019-06" db="EMBL/GenBank/DDBJ databases">
        <title>Pseudomonas bimorpha sp. nov. isolated from bovine raw milk and skim milk concentrate.</title>
        <authorList>
            <person name="Hofmann K."/>
            <person name="Huptas C."/>
            <person name="Doll E."/>
            <person name="Scherer S."/>
            <person name="Wenning M."/>
        </authorList>
    </citation>
    <scope>NUCLEOTIDE SEQUENCE [LARGE SCALE GENOMIC DNA]</scope>
    <source>
        <strain evidence="2 4">DSM 17515</strain>
    </source>
</reference>
<gene>
    <name evidence="2" type="ORF">FIV39_20700</name>
    <name evidence="1" type="ORF">SAMN04490186_4405</name>
</gene>
<organism evidence="2 4">
    <name type="scientific">Pseudomonas grimontii</name>
    <dbReference type="NCBI Taxonomy" id="129847"/>
    <lineage>
        <taxon>Bacteria</taxon>
        <taxon>Pseudomonadati</taxon>
        <taxon>Pseudomonadota</taxon>
        <taxon>Gammaproteobacteria</taxon>
        <taxon>Pseudomonadales</taxon>
        <taxon>Pseudomonadaceae</taxon>
        <taxon>Pseudomonas</taxon>
    </lineage>
</organism>
<evidence type="ECO:0000313" key="1">
    <source>
        <dbReference type="EMBL" id="SDR25176.1"/>
    </source>
</evidence>
<name>A0A1H1HJD1_9PSED</name>
<protein>
    <submittedName>
        <fullName evidence="2">DUF3829 domain-containing protein</fullName>
    </submittedName>
</protein>
<evidence type="ECO:0000313" key="3">
    <source>
        <dbReference type="Proteomes" id="UP000198740"/>
    </source>
</evidence>
<dbReference type="Proteomes" id="UP000198740">
    <property type="component" value="Unassembled WGS sequence"/>
</dbReference>
<sequence length="330" mass="37700">MNRLTIAALCTIVPLTLSAVGMLTNTDLLAPLKTWANRPAALEHQQAQALRPVIDCLNRVDSNWRLAYFNYRSRSARANDPSLDVIERFPELYQRAQGPQLSLLDYDAKRPDLCLLTSSQRSALQQYLPQIAALRKGYMDHLLRVYSAVKEFDFYPNATVPGLAPAQRAMSDARFFPVAENFLAVSSELRAAVDKADRQIRLQQLQHLQVRDEHQMALIPGLILQTRDTMHSLDPRSPKQLVDALSDLQQTWDYAQRYLRPNQPTSDAEAQQLWQRIKQPGYAYLGALQTLARHSSENPDLERLDADYFETQRRFDLLVDAYNQAVGQDY</sequence>
<comment type="caution">
    <text evidence="2">The sequence shown here is derived from an EMBL/GenBank/DDBJ whole genome shotgun (WGS) entry which is preliminary data.</text>
</comment>
<dbReference type="RefSeq" id="WP_090404773.1">
    <property type="nucleotide sequence ID" value="NZ_FNKM01000002.1"/>
</dbReference>
<dbReference type="AlphaFoldDB" id="A0A1H1HJD1"/>
<dbReference type="EMBL" id="VFES01000013">
    <property type="protein sequence ID" value="TWR64067.1"/>
    <property type="molecule type" value="Genomic_DNA"/>
</dbReference>
<reference evidence="1 3" key="1">
    <citation type="submission" date="2016-10" db="EMBL/GenBank/DDBJ databases">
        <authorList>
            <person name="Varghese N."/>
            <person name="Submissions S."/>
        </authorList>
    </citation>
    <scope>NUCLEOTIDE SEQUENCE [LARGE SCALE GENOMIC DNA]</scope>
    <source>
        <strain evidence="1 3">BS2976</strain>
    </source>
</reference>
<evidence type="ECO:0000313" key="2">
    <source>
        <dbReference type="EMBL" id="TWR64067.1"/>
    </source>
</evidence>
<keyword evidence="3" id="KW-1185">Reference proteome</keyword>
<accession>A0A1H1HJD1</accession>
<dbReference type="OrthoDB" id="7018884at2"/>
<dbReference type="EMBL" id="FNKM01000002">
    <property type="protein sequence ID" value="SDR25176.1"/>
    <property type="molecule type" value="Genomic_DNA"/>
</dbReference>